<accession>A0A0B0EJ53</accession>
<proteinExistence type="predicted"/>
<name>A0A0B0EJ53_9BACT</name>
<dbReference type="Proteomes" id="UP000030652">
    <property type="component" value="Unassembled WGS sequence"/>
</dbReference>
<organism evidence="2 3">
    <name type="scientific">Candidatus Scalindua brodae</name>
    <dbReference type="NCBI Taxonomy" id="237368"/>
    <lineage>
        <taxon>Bacteria</taxon>
        <taxon>Pseudomonadati</taxon>
        <taxon>Planctomycetota</taxon>
        <taxon>Candidatus Brocadiia</taxon>
        <taxon>Candidatus Brocadiales</taxon>
        <taxon>Candidatus Scalinduaceae</taxon>
        <taxon>Candidatus Scalindua</taxon>
    </lineage>
</organism>
<feature type="transmembrane region" description="Helical" evidence="1">
    <location>
        <begin position="21"/>
        <end position="45"/>
    </location>
</feature>
<sequence length="158" mass="17491">MACTFFTKGQTNVTWDLDMKIYFIVFVFCFLFLLSSSASAHGLYISSKDGQLHAYFNSGSPASNAIVKIVDDSGLVILNDNMDENGNWSLPDKFDYPPHLIVVETPGGHRTQIIWQKAIENTRHGVFESLIVRLILGISVLVGSGFGIKCLISPKSKF</sequence>
<reference evidence="2 3" key="1">
    <citation type="submission" date="2014-10" db="EMBL/GenBank/DDBJ databases">
        <title>Draft genome of anammox bacterium scalindua brodae, obtained using differential coverage binning of sequence data from two enrichment reactors.</title>
        <authorList>
            <person name="Speth D.R."/>
            <person name="Russ L."/>
            <person name="Kartal B."/>
            <person name="Op den Camp H.J."/>
            <person name="Dutilh B.E."/>
            <person name="Jetten M.S."/>
        </authorList>
    </citation>
    <scope>NUCLEOTIDE SEQUENCE [LARGE SCALE GENOMIC DNA]</scope>
    <source>
        <strain evidence="2">RU1</strain>
    </source>
</reference>
<keyword evidence="1" id="KW-1133">Transmembrane helix</keyword>
<protein>
    <submittedName>
        <fullName evidence="2">Uncharacterized protein</fullName>
    </submittedName>
</protein>
<evidence type="ECO:0000313" key="2">
    <source>
        <dbReference type="EMBL" id="KHE93082.1"/>
    </source>
</evidence>
<gene>
    <name evidence="2" type="ORF">SCABRO_01159</name>
</gene>
<keyword evidence="1" id="KW-0812">Transmembrane</keyword>
<feature type="transmembrane region" description="Helical" evidence="1">
    <location>
        <begin position="130"/>
        <end position="152"/>
    </location>
</feature>
<evidence type="ECO:0000313" key="3">
    <source>
        <dbReference type="Proteomes" id="UP000030652"/>
    </source>
</evidence>
<dbReference type="eggNOG" id="ENOG5034859">
    <property type="taxonomic scope" value="Bacteria"/>
</dbReference>
<evidence type="ECO:0000256" key="1">
    <source>
        <dbReference type="SAM" id="Phobius"/>
    </source>
</evidence>
<comment type="caution">
    <text evidence="2">The sequence shown here is derived from an EMBL/GenBank/DDBJ whole genome shotgun (WGS) entry which is preliminary data.</text>
</comment>
<dbReference type="AlphaFoldDB" id="A0A0B0EJ53"/>
<keyword evidence="1" id="KW-0472">Membrane</keyword>
<dbReference type="EMBL" id="JRYO01000075">
    <property type="protein sequence ID" value="KHE93082.1"/>
    <property type="molecule type" value="Genomic_DNA"/>
</dbReference>